<dbReference type="Gene3D" id="1.10.30.50">
    <property type="match status" value="1"/>
</dbReference>
<dbReference type="Pfam" id="PF01844">
    <property type="entry name" value="HNH"/>
    <property type="match status" value="1"/>
</dbReference>
<dbReference type="EMBL" id="MT143972">
    <property type="protein sequence ID" value="QJA44052.1"/>
    <property type="molecule type" value="Genomic_DNA"/>
</dbReference>
<dbReference type="GO" id="GO:0003676">
    <property type="term" value="F:nucleic acid binding"/>
    <property type="evidence" value="ECO:0007669"/>
    <property type="project" value="InterPro"/>
</dbReference>
<proteinExistence type="predicted"/>
<keyword evidence="2" id="KW-0540">Nuclease</keyword>
<keyword evidence="2" id="KW-0378">Hydrolase</keyword>
<dbReference type="GO" id="GO:0004519">
    <property type="term" value="F:endonuclease activity"/>
    <property type="evidence" value="ECO:0007669"/>
    <property type="project" value="UniProtKB-KW"/>
</dbReference>
<dbReference type="EMBL" id="MT144591">
    <property type="protein sequence ID" value="QJH93715.1"/>
    <property type="molecule type" value="Genomic_DNA"/>
</dbReference>
<sequence>MSRVYKQKYYYSPVGHEKALEYSREYHASDKGKEAMRRHNRSEKGKARVRRYLERHPGLRAVRWYAWCVASGRFEGKGVSRKQWLSILKAYAGLCAYCGEEMEKVSMDHVVPLARGGRHEPENVVPACLSCNQHKNYRTPEEWGTPLRTIQVTS</sequence>
<reference evidence="2" key="1">
    <citation type="submission" date="2020-03" db="EMBL/GenBank/DDBJ databases">
        <title>The deep terrestrial virosphere.</title>
        <authorList>
            <person name="Holmfeldt K."/>
            <person name="Nilsson E."/>
            <person name="Simone D."/>
            <person name="Lopez-Fernandez M."/>
            <person name="Wu X."/>
            <person name="de Brujin I."/>
            <person name="Lundin D."/>
            <person name="Andersson A."/>
            <person name="Bertilsson S."/>
            <person name="Dopson M."/>
        </authorList>
    </citation>
    <scope>NUCLEOTIDE SEQUENCE</scope>
    <source>
        <strain evidence="2">TM448A00065</strain>
        <strain evidence="3">TM448B00134</strain>
    </source>
</reference>
<dbReference type="GO" id="GO:0008270">
    <property type="term" value="F:zinc ion binding"/>
    <property type="evidence" value="ECO:0007669"/>
    <property type="project" value="InterPro"/>
</dbReference>
<evidence type="ECO:0000259" key="1">
    <source>
        <dbReference type="SMART" id="SM00507"/>
    </source>
</evidence>
<dbReference type="PANTHER" id="PTHR33877">
    <property type="entry name" value="SLL1193 PROTEIN"/>
    <property type="match status" value="1"/>
</dbReference>
<evidence type="ECO:0000313" key="3">
    <source>
        <dbReference type="EMBL" id="QJH93715.1"/>
    </source>
</evidence>
<dbReference type="SMART" id="SM00507">
    <property type="entry name" value="HNHc"/>
    <property type="match status" value="1"/>
</dbReference>
<protein>
    <submittedName>
        <fullName evidence="2">Putative homing endonuclease</fullName>
    </submittedName>
</protein>
<dbReference type="PANTHER" id="PTHR33877:SF1">
    <property type="entry name" value="TYPE IV METHYL-DIRECTED RESTRICTION ENZYME ECOKMCRA"/>
    <property type="match status" value="1"/>
</dbReference>
<dbReference type="InterPro" id="IPR003615">
    <property type="entry name" value="HNH_nuc"/>
</dbReference>
<gene>
    <name evidence="2" type="ORF">TM448A00065_0098</name>
    <name evidence="3" type="ORF">TM448B00134_0009</name>
</gene>
<dbReference type="CDD" id="cd00085">
    <property type="entry name" value="HNHc"/>
    <property type="match status" value="1"/>
</dbReference>
<dbReference type="InterPro" id="IPR052892">
    <property type="entry name" value="NA-targeting_endonuclease"/>
</dbReference>
<feature type="domain" description="HNH nuclease" evidence="1">
    <location>
        <begin position="82"/>
        <end position="133"/>
    </location>
</feature>
<dbReference type="AlphaFoldDB" id="A0A6H1Z9B6"/>
<organism evidence="2">
    <name type="scientific">viral metagenome</name>
    <dbReference type="NCBI Taxonomy" id="1070528"/>
    <lineage>
        <taxon>unclassified sequences</taxon>
        <taxon>metagenomes</taxon>
        <taxon>organismal metagenomes</taxon>
    </lineage>
</organism>
<dbReference type="InterPro" id="IPR002711">
    <property type="entry name" value="HNH"/>
</dbReference>
<name>A0A6H1Z9B6_9ZZZZ</name>
<accession>A0A6H1Z9B6</accession>
<evidence type="ECO:0000313" key="2">
    <source>
        <dbReference type="EMBL" id="QJA44052.1"/>
    </source>
</evidence>
<keyword evidence="2" id="KW-0255">Endonuclease</keyword>